<protein>
    <recommendedName>
        <fullName evidence="5">Variable surface protein Vir7-like protein</fullName>
    </recommendedName>
</protein>
<evidence type="ECO:0000313" key="3">
    <source>
        <dbReference type="EMBL" id="KMZ96088.1"/>
    </source>
</evidence>
<accession>A0A0J9W6D4</accession>
<reference evidence="3 4" key="1">
    <citation type="submission" date="2011-09" db="EMBL/GenBank/DDBJ databases">
        <title>The Genome Sequence of Plasmodium vivax North Korean.</title>
        <authorList>
            <consortium name="The Broad Institute Genome Sequencing Platform"/>
            <consortium name="The Broad Institute Genome Sequencing Center for Infectious Disease"/>
            <person name="Neafsey D."/>
            <person name="Carlton J."/>
            <person name="Barnwell J."/>
            <person name="Collins W."/>
            <person name="Escalante A."/>
            <person name="Mullikin J."/>
            <person name="Saul A."/>
            <person name="Guigo R."/>
            <person name="Camara F."/>
            <person name="Young S.K."/>
            <person name="Zeng Q."/>
            <person name="Gargeya S."/>
            <person name="Fitzgerald M."/>
            <person name="Haas B."/>
            <person name="Abouelleil A."/>
            <person name="Alvarado L."/>
            <person name="Arachchi H.M."/>
            <person name="Berlin A."/>
            <person name="Brown A."/>
            <person name="Chapman S.B."/>
            <person name="Chen Z."/>
            <person name="Dunbar C."/>
            <person name="Freedman E."/>
            <person name="Gearin G."/>
            <person name="Gellesch M."/>
            <person name="Goldberg J."/>
            <person name="Griggs A."/>
            <person name="Gujja S."/>
            <person name="Heiman D."/>
            <person name="Howarth C."/>
            <person name="Larson L."/>
            <person name="Lui A."/>
            <person name="MacDonald P.J.P."/>
            <person name="Montmayeur A."/>
            <person name="Murphy C."/>
            <person name="Neiman D."/>
            <person name="Pearson M."/>
            <person name="Priest M."/>
            <person name="Roberts A."/>
            <person name="Saif S."/>
            <person name="Shea T."/>
            <person name="Shenoy N."/>
            <person name="Sisk P."/>
            <person name="Stolte C."/>
            <person name="Sykes S."/>
            <person name="Wortman J."/>
            <person name="Nusbaum C."/>
            <person name="Birren B."/>
        </authorList>
    </citation>
    <scope>NUCLEOTIDE SEQUENCE [LARGE SCALE GENOMIC DNA]</scope>
    <source>
        <strain evidence="3 4">North Korean</strain>
    </source>
</reference>
<evidence type="ECO:0000313" key="2">
    <source>
        <dbReference type="EMBL" id="KMZ96087.1"/>
    </source>
</evidence>
<feature type="transmembrane region" description="Helical" evidence="1">
    <location>
        <begin position="12"/>
        <end position="36"/>
    </location>
</feature>
<dbReference type="Proteomes" id="UP000053239">
    <property type="component" value="Unassembled WGS sequence"/>
</dbReference>
<dbReference type="InterPro" id="IPR008780">
    <property type="entry name" value="Plasmodium_Vir"/>
</dbReference>
<dbReference type="Pfam" id="PF05795">
    <property type="entry name" value="Plasmodium_Vir"/>
    <property type="match status" value="1"/>
</dbReference>
<evidence type="ECO:0000256" key="1">
    <source>
        <dbReference type="SAM" id="Phobius"/>
    </source>
</evidence>
<keyword evidence="1" id="KW-0812">Transmembrane</keyword>
<proteinExistence type="predicted"/>
<organism evidence="3 4">
    <name type="scientific">Plasmodium vivax North Korean</name>
    <dbReference type="NCBI Taxonomy" id="1035514"/>
    <lineage>
        <taxon>Eukaryota</taxon>
        <taxon>Sar</taxon>
        <taxon>Alveolata</taxon>
        <taxon>Apicomplexa</taxon>
        <taxon>Aconoidasida</taxon>
        <taxon>Haemosporida</taxon>
        <taxon>Plasmodiidae</taxon>
        <taxon>Plasmodium</taxon>
        <taxon>Plasmodium (Plasmodium)</taxon>
    </lineage>
</organism>
<gene>
    <name evidence="2" type="ORF">PVNG_05996</name>
    <name evidence="3" type="ORF">PVNG_05997</name>
</gene>
<sequence>MLYFLIRIRNFLYIILKNTIFYIFLYILYILFLYLLSQKDDINELTSKIRYSSFDRGQEGCQDLEFYSNISGDFEQRYRIHNLHGISDKILKALCFIHNKKKINQGSFDEEICSYLYYWLGDKIYPKVQNQTVFSNIIRMIYDELSRTSMFRTCNALHDNIDEDTFRKYKLLFDYSIDNYHIKLNTVNPNTTCDEHYKEAIDEYINTYNDVYFHCTQGDKEKYDCEYFKKLFKKYEHKDLESFHCTNHKTQLLSTKAQRYVEQTKPSSHVTRGSEMNSDLIVIPGPRGNKAQHEIPGPLRYVRLSEQNELDSTITHNTNNTSEGGTSKTIAGSVAPVLGVSSISLLLYKVIENIIDNYTFIIYMCIPFFK</sequence>
<name>A0A0J9W6D4_PLAVI</name>
<keyword evidence="1" id="KW-1133">Transmembrane helix</keyword>
<keyword evidence="1" id="KW-0472">Membrane</keyword>
<dbReference type="EMBL" id="KQ235682">
    <property type="protein sequence ID" value="KMZ96087.1"/>
    <property type="molecule type" value="Genomic_DNA"/>
</dbReference>
<dbReference type="EMBL" id="KQ235682">
    <property type="protein sequence ID" value="KMZ96088.1"/>
    <property type="molecule type" value="Genomic_DNA"/>
</dbReference>
<evidence type="ECO:0000313" key="4">
    <source>
        <dbReference type="Proteomes" id="UP000053239"/>
    </source>
</evidence>
<dbReference type="AlphaFoldDB" id="A0A0J9W6D4"/>
<evidence type="ECO:0008006" key="5">
    <source>
        <dbReference type="Google" id="ProtNLM"/>
    </source>
</evidence>